<evidence type="ECO:0000313" key="2">
    <source>
        <dbReference type="Proteomes" id="UP000324222"/>
    </source>
</evidence>
<dbReference type="AlphaFoldDB" id="A0A5B7IGT1"/>
<protein>
    <submittedName>
        <fullName evidence="1">Uncharacterized protein</fullName>
    </submittedName>
</protein>
<dbReference type="Proteomes" id="UP000324222">
    <property type="component" value="Unassembled WGS sequence"/>
</dbReference>
<keyword evidence="2" id="KW-1185">Reference proteome</keyword>
<gene>
    <name evidence="1" type="ORF">E2C01_074330</name>
</gene>
<dbReference type="EMBL" id="VSRR010052075">
    <property type="protein sequence ID" value="MPC79784.1"/>
    <property type="molecule type" value="Genomic_DNA"/>
</dbReference>
<organism evidence="1 2">
    <name type="scientific">Portunus trituberculatus</name>
    <name type="common">Swimming crab</name>
    <name type="synonym">Neptunus trituberculatus</name>
    <dbReference type="NCBI Taxonomy" id="210409"/>
    <lineage>
        <taxon>Eukaryota</taxon>
        <taxon>Metazoa</taxon>
        <taxon>Ecdysozoa</taxon>
        <taxon>Arthropoda</taxon>
        <taxon>Crustacea</taxon>
        <taxon>Multicrustacea</taxon>
        <taxon>Malacostraca</taxon>
        <taxon>Eumalacostraca</taxon>
        <taxon>Eucarida</taxon>
        <taxon>Decapoda</taxon>
        <taxon>Pleocyemata</taxon>
        <taxon>Brachyura</taxon>
        <taxon>Eubrachyura</taxon>
        <taxon>Portunoidea</taxon>
        <taxon>Portunidae</taxon>
        <taxon>Portuninae</taxon>
        <taxon>Portunus</taxon>
    </lineage>
</organism>
<accession>A0A5B7IGT1</accession>
<evidence type="ECO:0000313" key="1">
    <source>
        <dbReference type="EMBL" id="MPC79784.1"/>
    </source>
</evidence>
<proteinExistence type="predicted"/>
<name>A0A5B7IGT1_PORTR</name>
<comment type="caution">
    <text evidence="1">The sequence shown here is derived from an EMBL/GenBank/DDBJ whole genome shotgun (WGS) entry which is preliminary data.</text>
</comment>
<reference evidence="1 2" key="1">
    <citation type="submission" date="2019-05" db="EMBL/GenBank/DDBJ databases">
        <title>Another draft genome of Portunus trituberculatus and its Hox gene families provides insights of decapod evolution.</title>
        <authorList>
            <person name="Jeong J.-H."/>
            <person name="Song I."/>
            <person name="Kim S."/>
            <person name="Choi T."/>
            <person name="Kim D."/>
            <person name="Ryu S."/>
            <person name="Kim W."/>
        </authorList>
    </citation>
    <scope>NUCLEOTIDE SEQUENCE [LARGE SCALE GENOMIC DNA]</scope>
    <source>
        <tissue evidence="1">Muscle</tissue>
    </source>
</reference>
<sequence>MISQILIGHCIAKNYGKLQCTKKILEDYWISWTSDKQWGQMVYQARC</sequence>